<dbReference type="InterPro" id="IPR036388">
    <property type="entry name" value="WH-like_DNA-bd_sf"/>
</dbReference>
<dbReference type="GO" id="GO:0042732">
    <property type="term" value="P:D-xylose metabolic process"/>
    <property type="evidence" value="ECO:0007669"/>
    <property type="project" value="UniProtKB-KW"/>
</dbReference>
<dbReference type="Pfam" id="PF00480">
    <property type="entry name" value="ROK"/>
    <property type="match status" value="1"/>
</dbReference>
<keyword evidence="5" id="KW-1185">Reference proteome</keyword>
<dbReference type="Gene3D" id="1.10.10.10">
    <property type="entry name" value="Winged helix-like DNA-binding domain superfamily/Winged helix DNA-binding domain"/>
    <property type="match status" value="1"/>
</dbReference>
<sequence>MLKDILEMTTQKGNNLRTLYQCVRNEGDLTRAEISERTGLKLSTCTRLIDELIEKKLIYESGEAASSGGRKPKKYSIEPAANYIIGIDISRFFSKVLLMRLDLVVLEEEKFDMNSESHPTVVVQQFIESIHKMLRKHELVSSSLLGVGVSAIGPLDTENGIIKDPLHFPASGWKNVPITKMLKDAFHTKVVLDYGENTALDAEYRHGAGKDHKNVVYINKGVGIRLGLMLNGEILRSSGGDKVGAFGQGHMVVDIHGKKCICGNYGCMNAYSTIPALTEEIRDRLKEGRPSLLHDKVNDATDLTFAQVLNGLEQRDETCEQAVKDIALYSAAGVANLIIIFHPSKIILSGPLYRNVPLYYESVIEGAKSRYNKLFPQLEVAFSQGELGENAAGIGAGSLVLDSLL</sequence>
<comment type="similarity">
    <text evidence="2">Belongs to the ROK (NagC/XylR) family.</text>
</comment>
<keyword evidence="3" id="KW-0859">Xylose metabolism</keyword>
<evidence type="ECO:0000256" key="2">
    <source>
        <dbReference type="ARBA" id="ARBA00006479"/>
    </source>
</evidence>
<evidence type="ECO:0000256" key="3">
    <source>
        <dbReference type="ARBA" id="ARBA00022629"/>
    </source>
</evidence>
<evidence type="ECO:0000313" key="5">
    <source>
        <dbReference type="Proteomes" id="UP000252100"/>
    </source>
</evidence>
<dbReference type="RefSeq" id="WP_114374506.1">
    <property type="nucleotide sequence ID" value="NZ_CP031092.1"/>
</dbReference>
<dbReference type="OrthoDB" id="9796533at2"/>
<dbReference type="InterPro" id="IPR036390">
    <property type="entry name" value="WH_DNA-bd_sf"/>
</dbReference>
<dbReference type="InterPro" id="IPR043129">
    <property type="entry name" value="ATPase_NBD"/>
</dbReference>
<accession>A0A345C1G2</accession>
<dbReference type="PANTHER" id="PTHR18964">
    <property type="entry name" value="ROK (REPRESSOR, ORF, KINASE) FAMILY"/>
    <property type="match status" value="1"/>
</dbReference>
<dbReference type="SUPFAM" id="SSF53067">
    <property type="entry name" value="Actin-like ATPase domain"/>
    <property type="match status" value="1"/>
</dbReference>
<dbReference type="KEGG" id="rue:DT065_14240"/>
<dbReference type="AlphaFoldDB" id="A0A345C1G2"/>
<protein>
    <submittedName>
        <fullName evidence="4">ROK family transcriptional regulator</fullName>
    </submittedName>
</protein>
<name>A0A345C1G2_9BACI</name>
<dbReference type="Pfam" id="PF13412">
    <property type="entry name" value="HTH_24"/>
    <property type="match status" value="1"/>
</dbReference>
<dbReference type="EMBL" id="CP031092">
    <property type="protein sequence ID" value="AXF57043.1"/>
    <property type="molecule type" value="Genomic_DNA"/>
</dbReference>
<dbReference type="PANTHER" id="PTHR18964:SF149">
    <property type="entry name" value="BIFUNCTIONAL UDP-N-ACETYLGLUCOSAMINE 2-EPIMERASE_N-ACETYLMANNOSAMINE KINASE"/>
    <property type="match status" value="1"/>
</dbReference>
<organism evidence="4 5">
    <name type="scientific">Salicibibacter kimchii</name>
    <dbReference type="NCBI Taxonomy" id="2099786"/>
    <lineage>
        <taxon>Bacteria</taxon>
        <taxon>Bacillati</taxon>
        <taxon>Bacillota</taxon>
        <taxon>Bacilli</taxon>
        <taxon>Bacillales</taxon>
        <taxon>Bacillaceae</taxon>
        <taxon>Salicibibacter</taxon>
    </lineage>
</organism>
<dbReference type="SUPFAM" id="SSF46785">
    <property type="entry name" value="Winged helix' DNA-binding domain"/>
    <property type="match status" value="1"/>
</dbReference>
<dbReference type="Proteomes" id="UP000252100">
    <property type="component" value="Chromosome"/>
</dbReference>
<comment type="function">
    <text evidence="1">Transcriptional repressor of xylose-utilizing enzymes.</text>
</comment>
<evidence type="ECO:0000256" key="1">
    <source>
        <dbReference type="ARBA" id="ARBA00002486"/>
    </source>
</evidence>
<dbReference type="Gene3D" id="3.30.420.40">
    <property type="match status" value="2"/>
</dbReference>
<evidence type="ECO:0000313" key="4">
    <source>
        <dbReference type="EMBL" id="AXF57043.1"/>
    </source>
</evidence>
<dbReference type="InterPro" id="IPR000600">
    <property type="entry name" value="ROK"/>
</dbReference>
<keyword evidence="3" id="KW-0119">Carbohydrate metabolism</keyword>
<proteinExistence type="inferred from homology"/>
<gene>
    <name evidence="4" type="ORF">DT065_14240</name>
</gene>
<reference evidence="4 5" key="1">
    <citation type="journal article" date="2018" name="J. Microbiol.">
        <title>Salicibibacter kimchii gen. nov., sp. nov., a moderately halophilic and alkalitolerant bacterium in the family Bacillaceae, isolated from kimchi.</title>
        <authorList>
            <person name="Jang J.Y."/>
            <person name="Oh Y.J."/>
            <person name="Lim S.K."/>
            <person name="Park H.K."/>
            <person name="Lee C."/>
            <person name="Kim J.Y."/>
            <person name="Lee M.A."/>
            <person name="Choi H.J."/>
        </authorList>
    </citation>
    <scope>NUCLEOTIDE SEQUENCE [LARGE SCALE GENOMIC DNA]</scope>
    <source>
        <strain evidence="4 5">NKC1-1</strain>
    </source>
</reference>